<feature type="compositionally biased region" description="Basic and acidic residues" evidence="1">
    <location>
        <begin position="24"/>
        <end position="38"/>
    </location>
</feature>
<sequence>PSPPAASGACLSPSRCASSSAADEVERAHEAAKQRSLEDTAPPTIFDKIIKKEIPASVVYE</sequence>
<feature type="region of interest" description="Disordered" evidence="1">
    <location>
        <begin position="21"/>
        <end position="42"/>
    </location>
</feature>
<protein>
    <submittedName>
        <fullName evidence="2">Uncharacterized protein</fullName>
    </submittedName>
</protein>
<keyword evidence="3" id="KW-1185">Reference proteome</keyword>
<evidence type="ECO:0000256" key="1">
    <source>
        <dbReference type="SAM" id="MobiDB-lite"/>
    </source>
</evidence>
<accession>A0A813DLC4</accession>
<organism evidence="2 3">
    <name type="scientific">Polarella glacialis</name>
    <name type="common">Dinoflagellate</name>
    <dbReference type="NCBI Taxonomy" id="89957"/>
    <lineage>
        <taxon>Eukaryota</taxon>
        <taxon>Sar</taxon>
        <taxon>Alveolata</taxon>
        <taxon>Dinophyceae</taxon>
        <taxon>Suessiales</taxon>
        <taxon>Suessiaceae</taxon>
        <taxon>Polarella</taxon>
    </lineage>
</organism>
<gene>
    <name evidence="2" type="ORF">PGLA1383_LOCUS8210</name>
</gene>
<comment type="caution">
    <text evidence="2">The sequence shown here is derived from an EMBL/GenBank/DDBJ whole genome shotgun (WGS) entry which is preliminary data.</text>
</comment>
<proteinExistence type="predicted"/>
<feature type="non-terminal residue" evidence="2">
    <location>
        <position position="1"/>
    </location>
</feature>
<dbReference type="OrthoDB" id="672793at2759"/>
<dbReference type="EMBL" id="CAJNNV010003701">
    <property type="protein sequence ID" value="CAE8589449.1"/>
    <property type="molecule type" value="Genomic_DNA"/>
</dbReference>
<reference evidence="2" key="1">
    <citation type="submission" date="2021-02" db="EMBL/GenBank/DDBJ databases">
        <authorList>
            <person name="Dougan E. K."/>
            <person name="Rhodes N."/>
            <person name="Thang M."/>
            <person name="Chan C."/>
        </authorList>
    </citation>
    <scope>NUCLEOTIDE SEQUENCE</scope>
</reference>
<dbReference type="Proteomes" id="UP000654075">
    <property type="component" value="Unassembled WGS sequence"/>
</dbReference>
<evidence type="ECO:0000313" key="2">
    <source>
        <dbReference type="EMBL" id="CAE8589449.1"/>
    </source>
</evidence>
<evidence type="ECO:0000313" key="3">
    <source>
        <dbReference type="Proteomes" id="UP000654075"/>
    </source>
</evidence>
<feature type="non-terminal residue" evidence="2">
    <location>
        <position position="61"/>
    </location>
</feature>
<name>A0A813DLC4_POLGL</name>
<dbReference type="AlphaFoldDB" id="A0A813DLC4"/>